<dbReference type="Gene3D" id="3.30.70.100">
    <property type="match status" value="1"/>
</dbReference>
<dbReference type="Pfam" id="PF00403">
    <property type="entry name" value="HMA"/>
    <property type="match status" value="1"/>
</dbReference>
<dbReference type="PANTHER" id="PTHR46594">
    <property type="entry name" value="P-TYPE CATION-TRANSPORTING ATPASE"/>
    <property type="match status" value="1"/>
</dbReference>
<gene>
    <name evidence="4" type="ORF">HUW51_00425</name>
</gene>
<evidence type="ECO:0000313" key="5">
    <source>
        <dbReference type="Proteomes" id="UP000515237"/>
    </source>
</evidence>
<dbReference type="FunFam" id="3.30.70.100:FF:000001">
    <property type="entry name" value="ATPase copper transporting beta"/>
    <property type="match status" value="1"/>
</dbReference>
<keyword evidence="2" id="KW-0186">Copper</keyword>
<dbReference type="PANTHER" id="PTHR46594:SF4">
    <property type="entry name" value="P-TYPE CATION-TRANSPORTING ATPASE"/>
    <property type="match status" value="1"/>
</dbReference>
<dbReference type="SUPFAM" id="SSF55008">
    <property type="entry name" value="HMA, heavy metal-associated domain"/>
    <property type="match status" value="1"/>
</dbReference>
<dbReference type="KEGG" id="aswu:HUW51_00425"/>
<keyword evidence="4" id="KW-0614">Plasmid</keyword>
<dbReference type="NCBIfam" id="TIGR00003">
    <property type="entry name" value="copper ion binding protein"/>
    <property type="match status" value="1"/>
</dbReference>
<dbReference type="CDD" id="cd00371">
    <property type="entry name" value="HMA"/>
    <property type="match status" value="1"/>
</dbReference>
<dbReference type="Proteomes" id="UP000515237">
    <property type="component" value="Plasmid unnamed1"/>
</dbReference>
<dbReference type="AlphaFoldDB" id="A0A7G7G270"/>
<dbReference type="PROSITE" id="PS01047">
    <property type="entry name" value="HMA_1"/>
    <property type="match status" value="1"/>
</dbReference>
<keyword evidence="1" id="KW-0479">Metal-binding</keyword>
<dbReference type="EMBL" id="CP055154">
    <property type="protein sequence ID" value="QNF31254.1"/>
    <property type="molecule type" value="Genomic_DNA"/>
</dbReference>
<name>A0A7G7G270_9BACT</name>
<dbReference type="InterPro" id="IPR017969">
    <property type="entry name" value="Heavy-metal-associated_CS"/>
</dbReference>
<dbReference type="InterPro" id="IPR006122">
    <property type="entry name" value="HMA_Cu_ion-bd"/>
</dbReference>
<feature type="domain" description="HMA" evidence="3">
    <location>
        <begin position="56"/>
        <end position="122"/>
    </location>
</feature>
<dbReference type="PROSITE" id="PS50846">
    <property type="entry name" value="HMA_2"/>
    <property type="match status" value="1"/>
</dbReference>
<proteinExistence type="predicted"/>
<dbReference type="GO" id="GO:0005507">
    <property type="term" value="F:copper ion binding"/>
    <property type="evidence" value="ECO:0007669"/>
    <property type="project" value="InterPro"/>
</dbReference>
<evidence type="ECO:0000256" key="2">
    <source>
        <dbReference type="ARBA" id="ARBA00023008"/>
    </source>
</evidence>
<evidence type="ECO:0000313" key="4">
    <source>
        <dbReference type="EMBL" id="QNF31254.1"/>
    </source>
</evidence>
<dbReference type="InterPro" id="IPR001802">
    <property type="entry name" value="MerP/CopZ"/>
</dbReference>
<evidence type="ECO:0000259" key="3">
    <source>
        <dbReference type="PROSITE" id="PS50846"/>
    </source>
</evidence>
<geneLocation type="plasmid" evidence="4 5">
    <name>unnamed1</name>
</geneLocation>
<evidence type="ECO:0000256" key="1">
    <source>
        <dbReference type="ARBA" id="ARBA00022723"/>
    </source>
</evidence>
<dbReference type="InterPro" id="IPR036163">
    <property type="entry name" value="HMA_dom_sf"/>
</dbReference>
<keyword evidence="5" id="KW-1185">Reference proteome</keyword>
<sequence length="130" mass="14046">MKSISLFKMSALTKSFGLFSFIFMGFVLPSCGQQTNQSQPVEANAKEQVTAGLSVKTVTMPVEGMSCSACVSNVKKTVTALTGVQNVAVSLEKRQATITYAQEQISPEQISKAINDKGYKTGQAREEKKQ</sequence>
<organism evidence="4 5">
    <name type="scientific">Adhaeribacter swui</name>
    <dbReference type="NCBI Taxonomy" id="2086471"/>
    <lineage>
        <taxon>Bacteria</taxon>
        <taxon>Pseudomonadati</taxon>
        <taxon>Bacteroidota</taxon>
        <taxon>Cytophagia</taxon>
        <taxon>Cytophagales</taxon>
        <taxon>Hymenobacteraceae</taxon>
        <taxon>Adhaeribacter</taxon>
    </lineage>
</organism>
<reference evidence="4 5" key="1">
    <citation type="journal article" date="2018" name="Int. J. Syst. Evol. Microbiol.">
        <title>Adhaeribacter swui sp. nov., isolated from wet mud.</title>
        <authorList>
            <person name="Kim D.U."/>
            <person name="Kim K.W."/>
            <person name="Kang M.S."/>
            <person name="Kim J.Y."/>
            <person name="Jang J.H."/>
            <person name="Kim M.K."/>
        </authorList>
    </citation>
    <scope>NUCLEOTIDE SEQUENCE [LARGE SCALE GENOMIC DNA]</scope>
    <source>
        <strain evidence="4 5">KCTC 52873</strain>
        <plasmid evidence="4">unnamed1</plasmid>
    </source>
</reference>
<dbReference type="PRINTS" id="PR00946">
    <property type="entry name" value="HGSCAVENGER"/>
</dbReference>
<protein>
    <submittedName>
        <fullName evidence="4">Heavy-metal-associated domain-containing protein</fullName>
    </submittedName>
</protein>
<accession>A0A7G7G270</accession>
<dbReference type="InterPro" id="IPR006121">
    <property type="entry name" value="HMA_dom"/>
</dbReference>
<dbReference type="RefSeq" id="WP_185269812.1">
    <property type="nucleotide sequence ID" value="NZ_CP055154.1"/>
</dbReference>